<keyword evidence="5" id="KW-0143">Chaperone</keyword>
<organism evidence="6 7">
    <name type="scientific">Streptomyces lanatus</name>
    <dbReference type="NCBI Taxonomy" id="66900"/>
    <lineage>
        <taxon>Bacteria</taxon>
        <taxon>Bacillati</taxon>
        <taxon>Actinomycetota</taxon>
        <taxon>Actinomycetes</taxon>
        <taxon>Kitasatosporales</taxon>
        <taxon>Streptomycetaceae</taxon>
        <taxon>Streptomyces</taxon>
    </lineage>
</organism>
<keyword evidence="7" id="KW-1185">Reference proteome</keyword>
<evidence type="ECO:0000313" key="7">
    <source>
        <dbReference type="Proteomes" id="UP001486207"/>
    </source>
</evidence>
<sequence length="668" mass="71491">MIGCIDFGASQTKVTYRQLTAAAGELVMFGRYSQFPTAVFLRPDGTLLVGHDADAYQGRNPSRYFRWLKQHVHRADGVAPAKRTIRQGPDVSLSLLDGVATVLSHAYTALVEAIGAHPAALVLTHPAEWQSDDRDLLRRAGQKAGIACRVELAAEPVAAATHHLRRGALPAGAGDAALAVFDLGASTFDAAVLDRVDKTVPAPRFCRGLLVGGDDFDAAVLDLVATLLPERAGEDFERLRTEAAYEMWSAARSAKERLSTEDEIVFAHQDLPDVVLYRSDFEDAIEPLVESCVSLLRQGIDALPRTTKVGAVALSGGSSRIPLVQALVGDLAQDIGAELATGDGTEETDWEHSVALGAVHLPASVRGQLRRTGQLPTERRVEVAGHGNLASVTTNSTLRLTDRTGTDRGSATPGRFLTTKVVLATDPGAGRILTGTDTGLVQEWSVNGSGALAPLGYLGADFRWMATFTGWSVTSVAIRGDRAACAREEQPGAVFRRNSRRWRQTAVLRRHSGTSALAFLDSPEAVLQFTSSHMHVHCLADGGQETSVPFALAEATEAAVLPKPAMVFLSRPDGLEALRVRTRTVTSLWRLPFEGGAIECALLRRRPVLLAFSKPHKAITVLDGLTGSELCQVPMKKGAVHQICATGNAGEFVVRQGRQLSALVLEQA</sequence>
<evidence type="ECO:0000256" key="4">
    <source>
        <dbReference type="ARBA" id="ARBA00023016"/>
    </source>
</evidence>
<dbReference type="PROSITE" id="PS01036">
    <property type="entry name" value="HSP70_3"/>
    <property type="match status" value="1"/>
</dbReference>
<dbReference type="PANTHER" id="PTHR42749:SF1">
    <property type="entry name" value="CELL SHAPE-DETERMINING PROTEIN MREB"/>
    <property type="match status" value="1"/>
</dbReference>
<evidence type="ECO:0000256" key="1">
    <source>
        <dbReference type="ARBA" id="ARBA00007381"/>
    </source>
</evidence>
<dbReference type="InterPro" id="IPR018181">
    <property type="entry name" value="Heat_shock_70_CS"/>
</dbReference>
<comment type="caution">
    <text evidence="6">The sequence shown here is derived from an EMBL/GenBank/DDBJ whole genome shotgun (WGS) entry which is preliminary data.</text>
</comment>
<evidence type="ECO:0000313" key="6">
    <source>
        <dbReference type="EMBL" id="MER7371584.1"/>
    </source>
</evidence>
<dbReference type="Gene3D" id="3.30.420.40">
    <property type="match status" value="2"/>
</dbReference>
<keyword evidence="2" id="KW-0547">Nucleotide-binding</keyword>
<keyword evidence="3" id="KW-0067">ATP-binding</keyword>
<dbReference type="PRINTS" id="PR00301">
    <property type="entry name" value="HEATSHOCK70"/>
</dbReference>
<dbReference type="PANTHER" id="PTHR42749">
    <property type="entry name" value="CELL SHAPE-DETERMINING PROTEIN MREB"/>
    <property type="match status" value="1"/>
</dbReference>
<dbReference type="InterPro" id="IPR043129">
    <property type="entry name" value="ATPase_NBD"/>
</dbReference>
<keyword evidence="4" id="KW-0346">Stress response</keyword>
<dbReference type="InterPro" id="IPR011047">
    <property type="entry name" value="Quinoprotein_ADH-like_sf"/>
</dbReference>
<proteinExistence type="inferred from homology"/>
<evidence type="ECO:0000256" key="5">
    <source>
        <dbReference type="ARBA" id="ARBA00023186"/>
    </source>
</evidence>
<name>A0ABV1XJ07_9ACTN</name>
<reference evidence="6 7" key="1">
    <citation type="submission" date="2024-06" db="EMBL/GenBank/DDBJ databases">
        <title>The Natural Products Discovery Center: Release of the First 8490 Sequenced Strains for Exploring Actinobacteria Biosynthetic Diversity.</title>
        <authorList>
            <person name="Kalkreuter E."/>
            <person name="Kautsar S.A."/>
            <person name="Yang D."/>
            <person name="Bader C.D."/>
            <person name="Teijaro C.N."/>
            <person name="Fluegel L."/>
            <person name="Davis C.M."/>
            <person name="Simpson J.R."/>
            <person name="Lauterbach L."/>
            <person name="Steele A.D."/>
            <person name="Gui C."/>
            <person name="Meng S."/>
            <person name="Li G."/>
            <person name="Viehrig K."/>
            <person name="Ye F."/>
            <person name="Su P."/>
            <person name="Kiefer A.F."/>
            <person name="Nichols A."/>
            <person name="Cepeda A.J."/>
            <person name="Yan W."/>
            <person name="Fan B."/>
            <person name="Jiang Y."/>
            <person name="Adhikari A."/>
            <person name="Zheng C.-J."/>
            <person name="Schuster L."/>
            <person name="Cowan T.M."/>
            <person name="Smanski M.J."/>
            <person name="Chevrette M.G."/>
            <person name="De Carvalho L.P.S."/>
            <person name="Shen B."/>
        </authorList>
    </citation>
    <scope>NUCLEOTIDE SEQUENCE [LARGE SCALE GENOMIC DNA]</scope>
    <source>
        <strain evidence="6 7">NPDC000155</strain>
    </source>
</reference>
<dbReference type="Pfam" id="PF00012">
    <property type="entry name" value="HSP70"/>
    <property type="match status" value="1"/>
</dbReference>
<accession>A0ABV1XJ07</accession>
<comment type="similarity">
    <text evidence="1">Belongs to the heat shock protein 70 family.</text>
</comment>
<dbReference type="EMBL" id="JBEPFB010000001">
    <property type="protein sequence ID" value="MER7371584.1"/>
    <property type="molecule type" value="Genomic_DNA"/>
</dbReference>
<dbReference type="InterPro" id="IPR013126">
    <property type="entry name" value="Hsp_70_fam"/>
</dbReference>
<dbReference type="Proteomes" id="UP001486207">
    <property type="component" value="Unassembled WGS sequence"/>
</dbReference>
<protein>
    <submittedName>
        <fullName evidence="6">Hsp70 family protein</fullName>
    </submittedName>
</protein>
<dbReference type="RefSeq" id="WP_190068692.1">
    <property type="nucleotide sequence ID" value="NZ_BNBM01000002.1"/>
</dbReference>
<dbReference type="SUPFAM" id="SSF50998">
    <property type="entry name" value="Quinoprotein alcohol dehydrogenase-like"/>
    <property type="match status" value="1"/>
</dbReference>
<dbReference type="SUPFAM" id="SSF53067">
    <property type="entry name" value="Actin-like ATPase domain"/>
    <property type="match status" value="2"/>
</dbReference>
<evidence type="ECO:0000256" key="2">
    <source>
        <dbReference type="ARBA" id="ARBA00022741"/>
    </source>
</evidence>
<gene>
    <name evidence="6" type="ORF">ABT384_02850</name>
</gene>
<evidence type="ECO:0000256" key="3">
    <source>
        <dbReference type="ARBA" id="ARBA00022840"/>
    </source>
</evidence>
<dbReference type="Gene3D" id="3.90.640.10">
    <property type="entry name" value="Actin, Chain A, domain 4"/>
    <property type="match status" value="1"/>
</dbReference>